<dbReference type="GeneID" id="33318879"/>
<dbReference type="KEGG" id="tprf:A3L09_00675"/>
<dbReference type="OrthoDB" id="102593at2157"/>
<proteinExistence type="predicted"/>
<keyword evidence="2" id="KW-1185">Reference proteome</keyword>
<dbReference type="EMBL" id="CP014862">
    <property type="protein sequence ID" value="ASJ01875.1"/>
    <property type="molecule type" value="Genomic_DNA"/>
</dbReference>
<sequence length="150" mass="17225">MDKLLPEVTEENLEVLGRAIHKDTDDPFVVLRNAGIDIEPELEEFRQFLEEISGKNAQKLRPSKAPRETSPDLSKEAAKLLGLLRGLKYAHYPKEAVDGIRKELEIKVEALIKKPEENLELLGLYFTIIRLIKAEKFEDAEKLLERLEYA</sequence>
<reference evidence="1 2" key="1">
    <citation type="submission" date="2016-03" db="EMBL/GenBank/DDBJ databases">
        <title>Complete genome sequence of Thermococcus profundus strain DT5432.</title>
        <authorList>
            <person name="Oger P.M."/>
        </authorList>
    </citation>
    <scope>NUCLEOTIDE SEQUENCE [LARGE SCALE GENOMIC DNA]</scope>
    <source>
        <strain evidence="1 2">DT 5432</strain>
    </source>
</reference>
<name>A0A2Z2MBF5_THEPR</name>
<evidence type="ECO:0000313" key="1">
    <source>
        <dbReference type="EMBL" id="ASJ01875.1"/>
    </source>
</evidence>
<gene>
    <name evidence="1" type="ORF">A3L09_00675</name>
</gene>
<accession>A0A2Z2MBF5</accession>
<dbReference type="AlphaFoldDB" id="A0A2Z2MBF5"/>
<dbReference type="Proteomes" id="UP000250179">
    <property type="component" value="Chromosome"/>
</dbReference>
<evidence type="ECO:0000313" key="2">
    <source>
        <dbReference type="Proteomes" id="UP000250179"/>
    </source>
</evidence>
<dbReference type="RefSeq" id="WP_088857144.1">
    <property type="nucleotide sequence ID" value="NZ_CP014862.1"/>
</dbReference>
<organism evidence="1 2">
    <name type="scientific">Thermococcus profundus</name>
    <dbReference type="NCBI Taxonomy" id="49899"/>
    <lineage>
        <taxon>Archaea</taxon>
        <taxon>Methanobacteriati</taxon>
        <taxon>Methanobacteriota</taxon>
        <taxon>Thermococci</taxon>
        <taxon>Thermococcales</taxon>
        <taxon>Thermococcaceae</taxon>
        <taxon>Thermococcus</taxon>
    </lineage>
</organism>
<protein>
    <submittedName>
        <fullName evidence="1">Uncharacterized protein</fullName>
    </submittedName>
</protein>